<dbReference type="AlphaFoldDB" id="X1E7W1"/>
<keyword evidence="1" id="KW-0812">Transmembrane</keyword>
<dbReference type="PANTHER" id="PTHR41532:SF1">
    <property type="entry name" value="FIXS PROTEIN"/>
    <property type="match status" value="1"/>
</dbReference>
<evidence type="ECO:0000313" key="2">
    <source>
        <dbReference type="EMBL" id="GAH04748.1"/>
    </source>
</evidence>
<keyword evidence="1" id="KW-1133">Transmembrane helix</keyword>
<protein>
    <recommendedName>
        <fullName evidence="3">Cytochrome oxidase maturation protein cbb3-type</fullName>
    </recommendedName>
</protein>
<keyword evidence="1" id="KW-0472">Membrane</keyword>
<proteinExistence type="predicted"/>
<evidence type="ECO:0000256" key="1">
    <source>
        <dbReference type="SAM" id="Phobius"/>
    </source>
</evidence>
<evidence type="ECO:0008006" key="3">
    <source>
        <dbReference type="Google" id="ProtNLM"/>
    </source>
</evidence>
<dbReference type="InterPro" id="IPR004714">
    <property type="entry name" value="Cyt_oxidase_maturation_cbb3"/>
</dbReference>
<gene>
    <name evidence="2" type="ORF">S01H4_38187</name>
</gene>
<name>X1E7W1_9ZZZZ</name>
<accession>X1E7W1</accession>
<dbReference type="NCBIfam" id="TIGR00847">
    <property type="entry name" value="ccoS"/>
    <property type="match status" value="1"/>
</dbReference>
<dbReference type="Pfam" id="PF03597">
    <property type="entry name" value="FixS"/>
    <property type="match status" value="1"/>
</dbReference>
<organism evidence="2">
    <name type="scientific">marine sediment metagenome</name>
    <dbReference type="NCBI Taxonomy" id="412755"/>
    <lineage>
        <taxon>unclassified sequences</taxon>
        <taxon>metagenomes</taxon>
        <taxon>ecological metagenomes</taxon>
    </lineage>
</organism>
<comment type="caution">
    <text evidence="2">The sequence shown here is derived from an EMBL/GenBank/DDBJ whole genome shotgun (WGS) entry which is preliminary data.</text>
</comment>
<dbReference type="PANTHER" id="PTHR41532">
    <property type="entry name" value="FIXS PROTEIN"/>
    <property type="match status" value="1"/>
</dbReference>
<sequence length="61" mass="7182">MDIIYFLIPLAMLLLAFAVAAFCWAVKSNQFDDLDREAYRILFEEDSQNKPHNHKQHDSIK</sequence>
<reference evidence="2" key="1">
    <citation type="journal article" date="2014" name="Front. Microbiol.">
        <title>High frequency of phylogenetically diverse reductive dehalogenase-homologous genes in deep subseafloor sedimentary metagenomes.</title>
        <authorList>
            <person name="Kawai M."/>
            <person name="Futagami T."/>
            <person name="Toyoda A."/>
            <person name="Takaki Y."/>
            <person name="Nishi S."/>
            <person name="Hori S."/>
            <person name="Arai W."/>
            <person name="Tsubouchi T."/>
            <person name="Morono Y."/>
            <person name="Uchiyama I."/>
            <person name="Ito T."/>
            <person name="Fujiyama A."/>
            <person name="Inagaki F."/>
            <person name="Takami H."/>
        </authorList>
    </citation>
    <scope>NUCLEOTIDE SEQUENCE</scope>
    <source>
        <strain evidence="2">Expedition CK06-06</strain>
    </source>
</reference>
<dbReference type="EMBL" id="BART01020577">
    <property type="protein sequence ID" value="GAH04748.1"/>
    <property type="molecule type" value="Genomic_DNA"/>
</dbReference>
<feature type="transmembrane region" description="Helical" evidence="1">
    <location>
        <begin position="6"/>
        <end position="26"/>
    </location>
</feature>